<accession>A0A919MJG6</accession>
<keyword evidence="1" id="KW-0812">Transmembrane</keyword>
<dbReference type="InterPro" id="IPR021401">
    <property type="entry name" value="DUF3040"/>
</dbReference>
<keyword evidence="1" id="KW-1133">Transmembrane helix</keyword>
<dbReference type="EMBL" id="BOMQ01000061">
    <property type="protein sequence ID" value="GIE51799.1"/>
    <property type="molecule type" value="Genomic_DNA"/>
</dbReference>
<proteinExistence type="predicted"/>
<evidence type="ECO:0000256" key="1">
    <source>
        <dbReference type="SAM" id="Phobius"/>
    </source>
</evidence>
<keyword evidence="3" id="KW-1185">Reference proteome</keyword>
<evidence type="ECO:0000313" key="2">
    <source>
        <dbReference type="EMBL" id="GIE51799.1"/>
    </source>
</evidence>
<evidence type="ECO:0000313" key="3">
    <source>
        <dbReference type="Proteomes" id="UP000647172"/>
    </source>
</evidence>
<gene>
    <name evidence="2" type="ORF">Ani05nite_53330</name>
</gene>
<dbReference type="Proteomes" id="UP000647172">
    <property type="component" value="Unassembled WGS sequence"/>
</dbReference>
<organism evidence="2 3">
    <name type="scientific">Actinoplanes nipponensis</name>
    <dbReference type="NCBI Taxonomy" id="135950"/>
    <lineage>
        <taxon>Bacteria</taxon>
        <taxon>Bacillati</taxon>
        <taxon>Actinomycetota</taxon>
        <taxon>Actinomycetes</taxon>
        <taxon>Micromonosporales</taxon>
        <taxon>Micromonosporaceae</taxon>
        <taxon>Actinoplanes</taxon>
    </lineage>
</organism>
<name>A0A919MJG6_9ACTN</name>
<dbReference type="AlphaFoldDB" id="A0A919MJG6"/>
<reference evidence="2" key="1">
    <citation type="submission" date="2021-01" db="EMBL/GenBank/DDBJ databases">
        <title>Whole genome shotgun sequence of Actinoplanes nipponensis NBRC 14063.</title>
        <authorList>
            <person name="Komaki H."/>
            <person name="Tamura T."/>
        </authorList>
    </citation>
    <scope>NUCLEOTIDE SEQUENCE</scope>
    <source>
        <strain evidence="2">NBRC 14063</strain>
    </source>
</reference>
<dbReference type="Pfam" id="PF11239">
    <property type="entry name" value="DUF3040"/>
    <property type="match status" value="1"/>
</dbReference>
<comment type="caution">
    <text evidence="2">The sequence shown here is derived from an EMBL/GenBank/DDBJ whole genome shotgun (WGS) entry which is preliminary data.</text>
</comment>
<evidence type="ECO:0008006" key="4">
    <source>
        <dbReference type="Google" id="ProtNLM"/>
    </source>
</evidence>
<protein>
    <recommendedName>
        <fullName evidence="4">DUF3040 domain-containing protein</fullName>
    </recommendedName>
</protein>
<feature type="transmembrane region" description="Helical" evidence="1">
    <location>
        <begin position="55"/>
        <end position="77"/>
    </location>
</feature>
<sequence>MLDERDRRALAAIEQELSRQDPVLAARMGGPDRPGPTVLALCASLYVSLPMVTLLFGWVAAVIVFDVFAVLLALVLVRRRRRRARP</sequence>
<dbReference type="RefSeq" id="WP_203772648.1">
    <property type="nucleotide sequence ID" value="NZ_BAAAYJ010000097.1"/>
</dbReference>
<keyword evidence="1" id="KW-0472">Membrane</keyword>